<dbReference type="KEGG" id="plei:Q9312_16315"/>
<accession>A0AA51X6G1</accession>
<evidence type="ECO:0000313" key="3">
    <source>
        <dbReference type="Proteomes" id="UP001239782"/>
    </source>
</evidence>
<keyword evidence="3" id="KW-1185">Reference proteome</keyword>
<proteinExistence type="predicted"/>
<dbReference type="PROSITE" id="PS51257">
    <property type="entry name" value="PROKAR_LIPOPROTEIN"/>
    <property type="match status" value="1"/>
</dbReference>
<evidence type="ECO:0000256" key="1">
    <source>
        <dbReference type="SAM" id="SignalP"/>
    </source>
</evidence>
<keyword evidence="1" id="KW-0732">Signal</keyword>
<dbReference type="EMBL" id="CP133548">
    <property type="protein sequence ID" value="WMS86786.1"/>
    <property type="molecule type" value="Genomic_DNA"/>
</dbReference>
<name>A0AA51X6G1_9GAMM</name>
<dbReference type="Proteomes" id="UP001239782">
    <property type="component" value="Chromosome"/>
</dbReference>
<dbReference type="AlphaFoldDB" id="A0AA51X6G1"/>
<feature type="signal peptide" evidence="1">
    <location>
        <begin position="1"/>
        <end position="20"/>
    </location>
</feature>
<protein>
    <recommendedName>
        <fullName evidence="4">Lipoprotein</fullName>
    </recommendedName>
</protein>
<reference evidence="2 3" key="1">
    <citation type="submission" date="2023-08" db="EMBL/GenBank/DDBJ databases">
        <title>Pleionea litopenaei sp. nov., isolated from stomach of juvenile Litopenaeus vannamei.</title>
        <authorList>
            <person name="Rho A.M."/>
            <person name="Hwang C.Y."/>
        </authorList>
    </citation>
    <scope>NUCLEOTIDE SEQUENCE [LARGE SCALE GENOMIC DNA]</scope>
    <source>
        <strain evidence="2 3">HL-JVS1</strain>
    </source>
</reference>
<gene>
    <name evidence="2" type="ORF">Q9312_16315</name>
</gene>
<evidence type="ECO:0000313" key="2">
    <source>
        <dbReference type="EMBL" id="WMS86786.1"/>
    </source>
</evidence>
<feature type="chain" id="PRO_5041309820" description="Lipoprotein" evidence="1">
    <location>
        <begin position="21"/>
        <end position="127"/>
    </location>
</feature>
<dbReference type="RefSeq" id="WP_309201931.1">
    <property type="nucleotide sequence ID" value="NZ_CP133548.1"/>
</dbReference>
<organism evidence="2 3">
    <name type="scientific">Pleionea litopenaei</name>
    <dbReference type="NCBI Taxonomy" id="3070815"/>
    <lineage>
        <taxon>Bacteria</taxon>
        <taxon>Pseudomonadati</taxon>
        <taxon>Pseudomonadota</taxon>
        <taxon>Gammaproteobacteria</taxon>
        <taxon>Oceanospirillales</taxon>
        <taxon>Pleioneaceae</taxon>
        <taxon>Pleionea</taxon>
    </lineage>
</organism>
<sequence>MKKLLLLLISAVALMSCKTAPTQLGQKTGLPGKSIATIAPALYSDALASLTMWMKNSQQCELVEVLDTQGISEEGEILMDETGRLFSGVVKEKWIVSGCDKVYNLAMVFQPDGKGGNFIGIANISPE</sequence>
<evidence type="ECO:0008006" key="4">
    <source>
        <dbReference type="Google" id="ProtNLM"/>
    </source>
</evidence>